<accession>A0A919JHV1</accession>
<gene>
    <name evidence="2" type="ORF">Ani05nite_31640</name>
</gene>
<organism evidence="2 3">
    <name type="scientific">Actinoplanes nipponensis</name>
    <dbReference type="NCBI Taxonomy" id="135950"/>
    <lineage>
        <taxon>Bacteria</taxon>
        <taxon>Bacillati</taxon>
        <taxon>Actinomycetota</taxon>
        <taxon>Actinomycetes</taxon>
        <taxon>Micromonosporales</taxon>
        <taxon>Micromonosporaceae</taxon>
        <taxon>Actinoplanes</taxon>
    </lineage>
</organism>
<dbReference type="GO" id="GO:0016491">
    <property type="term" value="F:oxidoreductase activity"/>
    <property type="evidence" value="ECO:0007669"/>
    <property type="project" value="InterPro"/>
</dbReference>
<dbReference type="RefSeq" id="WP_239130019.1">
    <property type="nucleotide sequence ID" value="NZ_BOMQ01000036.1"/>
</dbReference>
<protein>
    <submittedName>
        <fullName evidence="2">FMN reductase</fullName>
    </submittedName>
</protein>
<dbReference type="PANTHER" id="PTHR30543">
    <property type="entry name" value="CHROMATE REDUCTASE"/>
    <property type="match status" value="1"/>
</dbReference>
<feature type="domain" description="NADPH-dependent FMN reductase-like" evidence="1">
    <location>
        <begin position="7"/>
        <end position="130"/>
    </location>
</feature>
<dbReference type="InterPro" id="IPR050712">
    <property type="entry name" value="NAD(P)H-dep_reductase"/>
</dbReference>
<dbReference type="EMBL" id="BOMQ01000036">
    <property type="protein sequence ID" value="GIE49630.1"/>
    <property type="molecule type" value="Genomic_DNA"/>
</dbReference>
<dbReference type="GO" id="GO:0005829">
    <property type="term" value="C:cytosol"/>
    <property type="evidence" value="ECO:0007669"/>
    <property type="project" value="TreeGrafter"/>
</dbReference>
<dbReference type="InterPro" id="IPR029039">
    <property type="entry name" value="Flavoprotein-like_sf"/>
</dbReference>
<dbReference type="AlphaFoldDB" id="A0A919JHV1"/>
<name>A0A919JHV1_9ACTN</name>
<keyword evidence="3" id="KW-1185">Reference proteome</keyword>
<dbReference type="GO" id="GO:0010181">
    <property type="term" value="F:FMN binding"/>
    <property type="evidence" value="ECO:0007669"/>
    <property type="project" value="TreeGrafter"/>
</dbReference>
<dbReference type="Pfam" id="PF03358">
    <property type="entry name" value="FMN_red"/>
    <property type="match status" value="1"/>
</dbReference>
<dbReference type="InterPro" id="IPR005025">
    <property type="entry name" value="FMN_Rdtase-like_dom"/>
</dbReference>
<proteinExistence type="predicted"/>
<dbReference type="PANTHER" id="PTHR30543:SF21">
    <property type="entry name" value="NAD(P)H-DEPENDENT FMN REDUCTASE LOT6"/>
    <property type="match status" value="1"/>
</dbReference>
<evidence type="ECO:0000259" key="1">
    <source>
        <dbReference type="Pfam" id="PF03358"/>
    </source>
</evidence>
<reference evidence="2" key="1">
    <citation type="submission" date="2021-01" db="EMBL/GenBank/DDBJ databases">
        <title>Whole genome shotgun sequence of Actinoplanes nipponensis NBRC 14063.</title>
        <authorList>
            <person name="Komaki H."/>
            <person name="Tamura T."/>
        </authorList>
    </citation>
    <scope>NUCLEOTIDE SEQUENCE</scope>
    <source>
        <strain evidence="2">NBRC 14063</strain>
    </source>
</reference>
<dbReference type="Proteomes" id="UP000647172">
    <property type="component" value="Unassembled WGS sequence"/>
</dbReference>
<comment type="caution">
    <text evidence="2">The sequence shown here is derived from an EMBL/GenBank/DDBJ whole genome shotgun (WGS) entry which is preliminary data.</text>
</comment>
<dbReference type="SUPFAM" id="SSF52218">
    <property type="entry name" value="Flavoproteins"/>
    <property type="match status" value="1"/>
</dbReference>
<dbReference type="Gene3D" id="3.40.50.360">
    <property type="match status" value="1"/>
</dbReference>
<evidence type="ECO:0000313" key="2">
    <source>
        <dbReference type="EMBL" id="GIE49630.1"/>
    </source>
</evidence>
<sequence length="177" mass="18987">MPVPPLRVAVIVASTREGRFGPTVAAWFAGEARRRADLDVQVVDLADAATVTARLGAADAFVVVTPEYNHSYPAPLKAVIDGHFREWLAKPVGFVSYGGLSGGLRAVEHLRPVFAELHAVTVRDTVSFHGGRSCFGPDGLPLDPEVPGAAAQLLLDRLAWWGLTLRDAHEARPYVTA</sequence>
<evidence type="ECO:0000313" key="3">
    <source>
        <dbReference type="Proteomes" id="UP000647172"/>
    </source>
</evidence>